<dbReference type="Pfam" id="PF00481">
    <property type="entry name" value="PP2C"/>
    <property type="match status" value="1"/>
</dbReference>
<dbReference type="EMBL" id="GDKW01003607">
    <property type="protein sequence ID" value="JAI52988.1"/>
    <property type="molecule type" value="mRNA"/>
</dbReference>
<feature type="region of interest" description="Disordered" evidence="2">
    <location>
        <begin position="1216"/>
        <end position="1235"/>
    </location>
</feature>
<proteinExistence type="evidence at transcript level"/>
<dbReference type="PROSITE" id="PS51746">
    <property type="entry name" value="PPM_2"/>
    <property type="match status" value="1"/>
</dbReference>
<dbReference type="InterPro" id="IPR001932">
    <property type="entry name" value="PPM-type_phosphatase-like_dom"/>
</dbReference>
<accession>A0A0P4VPA5</accession>
<dbReference type="InterPro" id="IPR036457">
    <property type="entry name" value="PPM-type-like_dom_sf"/>
</dbReference>
<feature type="compositionally biased region" description="Polar residues" evidence="2">
    <location>
        <begin position="1343"/>
        <end position="1352"/>
    </location>
</feature>
<protein>
    <submittedName>
        <fullName evidence="4">Putative 205 kDa microtubule-associated protein</fullName>
    </submittedName>
</protein>
<feature type="region of interest" description="Disordered" evidence="2">
    <location>
        <begin position="692"/>
        <end position="712"/>
    </location>
</feature>
<feature type="region of interest" description="Disordered" evidence="2">
    <location>
        <begin position="1278"/>
        <end position="1633"/>
    </location>
</feature>
<evidence type="ECO:0000313" key="4">
    <source>
        <dbReference type="EMBL" id="JAI52988.1"/>
    </source>
</evidence>
<feature type="region of interest" description="Disordered" evidence="2">
    <location>
        <begin position="646"/>
        <end position="680"/>
    </location>
</feature>
<feature type="compositionally biased region" description="Polar residues" evidence="2">
    <location>
        <begin position="1610"/>
        <end position="1630"/>
    </location>
</feature>
<evidence type="ECO:0000256" key="2">
    <source>
        <dbReference type="SAM" id="MobiDB-lite"/>
    </source>
</evidence>
<feature type="compositionally biased region" description="Low complexity" evidence="2">
    <location>
        <begin position="1365"/>
        <end position="1425"/>
    </location>
</feature>
<dbReference type="CDD" id="cd00143">
    <property type="entry name" value="PP2Cc"/>
    <property type="match status" value="1"/>
</dbReference>
<evidence type="ECO:0000256" key="1">
    <source>
        <dbReference type="SAM" id="Coils"/>
    </source>
</evidence>
<name>A0A0P4VPA5_9HEMI</name>
<feature type="compositionally biased region" description="Polar residues" evidence="2">
    <location>
        <begin position="1571"/>
        <end position="1581"/>
    </location>
</feature>
<feature type="compositionally biased region" description="Low complexity" evidence="2">
    <location>
        <begin position="1438"/>
        <end position="1467"/>
    </location>
</feature>
<evidence type="ECO:0000259" key="3">
    <source>
        <dbReference type="PROSITE" id="PS51746"/>
    </source>
</evidence>
<dbReference type="SUPFAM" id="SSF81606">
    <property type="entry name" value="PP2C-like"/>
    <property type="match status" value="1"/>
</dbReference>
<organism evidence="4">
    <name type="scientific">Rhodnius neglectus</name>
    <dbReference type="NCBI Taxonomy" id="72488"/>
    <lineage>
        <taxon>Eukaryota</taxon>
        <taxon>Metazoa</taxon>
        <taxon>Ecdysozoa</taxon>
        <taxon>Arthropoda</taxon>
        <taxon>Hexapoda</taxon>
        <taxon>Insecta</taxon>
        <taxon>Pterygota</taxon>
        <taxon>Neoptera</taxon>
        <taxon>Paraneoptera</taxon>
        <taxon>Hemiptera</taxon>
        <taxon>Heteroptera</taxon>
        <taxon>Panheteroptera</taxon>
        <taxon>Cimicomorpha</taxon>
        <taxon>Reduviidae</taxon>
        <taxon>Triatominae</taxon>
        <taxon>Rhodnius</taxon>
    </lineage>
</organism>
<dbReference type="PANTHER" id="PTHR47992">
    <property type="entry name" value="PROTEIN PHOSPHATASE"/>
    <property type="match status" value="1"/>
</dbReference>
<dbReference type="GO" id="GO:0004722">
    <property type="term" value="F:protein serine/threonine phosphatase activity"/>
    <property type="evidence" value="ECO:0007669"/>
    <property type="project" value="InterPro"/>
</dbReference>
<feature type="region of interest" description="Disordered" evidence="2">
    <location>
        <begin position="937"/>
        <end position="957"/>
    </location>
</feature>
<keyword evidence="1" id="KW-0175">Coiled coil</keyword>
<dbReference type="Pfam" id="PF07145">
    <property type="entry name" value="PAM2"/>
    <property type="match status" value="1"/>
</dbReference>
<feature type="coiled-coil region" evidence="1">
    <location>
        <begin position="775"/>
        <end position="802"/>
    </location>
</feature>
<feature type="compositionally biased region" description="Low complexity" evidence="2">
    <location>
        <begin position="1491"/>
        <end position="1562"/>
    </location>
</feature>
<dbReference type="InterPro" id="IPR015655">
    <property type="entry name" value="PP2C"/>
</dbReference>
<reference evidence="4" key="1">
    <citation type="journal article" date="2016" name="PLoS Negl. Trop. Dis.">
        <title>A Deep Insight into the Sialome of Rhodnius neglectus, a Vector of Chagas Disease.</title>
        <authorList>
            <person name="Santiago P.B."/>
            <person name="Assumpcao T.C."/>
            <person name="Araujo C.N."/>
            <person name="Bastos I.M."/>
            <person name="Neves D."/>
            <person name="Silva I.G."/>
            <person name="Charneau S."/>
            <person name="Queiroz R.M."/>
            <person name="Raiol T."/>
            <person name="Oliveira J.V."/>
            <person name="Sousa M.V."/>
            <person name="Calvo E."/>
            <person name="Ribeiro J.M."/>
            <person name="Santana J.M."/>
        </authorList>
    </citation>
    <scope>NUCLEOTIDE SEQUENCE</scope>
    <source>
        <tissue evidence="4">Salivary glands</tissue>
    </source>
</reference>
<dbReference type="Gene3D" id="3.60.40.10">
    <property type="entry name" value="PPM-type phosphatase domain"/>
    <property type="match status" value="1"/>
</dbReference>
<sequence length="1645" mass="176622">LNERDCPTSLASILCRRVLEEISRLEPELCGYRPQEQVYHPLKLMQETIRKLAELCALYTDNARLSELPPPPTYILHDPIISMYGIKNGRRTMEDRHIAIQDLHHLFNVKNANGPASYYGVFDGHNGCDAATYANCHLHHYLVQSVHYPHNPEAALREAFTTTDKRFIEKTAKGSGESGTTAVCALIRPEESVLYLAWLGDSQAILVSRNGTYQLVKPHRPDQPDEMKRIKEMGGSVFFIGTWRVDGNLAVSRAIGDRMYKPYIVSEPDIRVVPLTGKEDYLILASDGLWDFLSEKMIVNAVDSYLAENKGVAGGVSKHLVQLAKKQLSRDNISCITIFLRDPSELTSCSSGNSMEVHDLEQPASVVDQLWMRHHTSPNEAVGGGRHNGRMDDDDMGPETDVDSVDDILLSPSIAAAKAMVSQAPGEEIKNYVGDNDVVVDSGEESEEEWNYIPGKENQKQIQQIQQELNVDDEDMESQLNPNAAEFVPVFIPPSSTAALEKDLSSSPAKGAEQSLENIDVPSVKEFYSEISKRPSELESLNEDSNKSFSEATLNGVDTTGISTKAVYGGDDTLNFLSNSAAPNPGDEDDEAIEISVPLNDTNPFSPTHVPAEPVIVNAADTIQDQMVQDHFSLGFKPFDPMTQSVMEDEGQHEDETSPDVDFMSSGKPDLLSPETNQVPIGGAEANEALEAQTSSSGFDSESGPDDGDHIPAEQCNLAAAAAAVGISFGEDINIEDIVNNTKSMSLIEDSHPIEKIEQTLSPSLSPLPVLTAKEDLEEKEVDELKADLEVKEQVEMDVQEEKITSPLESPVTSKANESMLQFVEEETETPAANIVEPLYLPVQKSGSKDEKVEVSEREILIKGISPQQLFDLVQELQFNQVNKTKEEEPESDSGFEIINASEASNEPNLIENEPLNRQQETVEDSVASNCITSNSVPDLLLQPSETDTDRQASPIGTGTGDIIADLEGAMLDSTPPMEQTMVEVTALVADEREITEQNLEGTKSPLFFEEDKVGHLDLKKSPLPAEPDKNELAETALTENAHELEMFKMPISLLENKEEIIESPQTVVFEEFEKTFSPKEQVLDFYHVDEVKEVVKETNSVEVDKSTEMGESPIEEELCSKSPIFANNIEEKIVSETLIAENEIGKVEIKEQLLSVDVVKEEIKEQPVFAVPTEREEICVLKDISKPFLEDESKAVEEVKDAPPPVDEDKAKYEEGIPLQPTPPSTPAPGVTLQDEGQDLIAAAIAAAGVAVAGAGAAVVAVSAAESSKVEEKVAVVQKKTSATTGVTAVKKIDTSKTPTKPSSVTAKSSPKSGAPTSTATKKPTALTKTTKPAGTAAKPSLASSKNSTPISKVAPTTRPPSAKPSTPTTKTSSISATAKTPPKVRTSTSAKPAPAATAKPLVGAAAAKSAKPASQTSSSKPAPITATKKPEPATIKKQATNTTTVKATVTAAKTSAPPKPATANKFSATKPGSAGAGSKSLANKPPTPAAVTAKPNATSTTTAKPAAKTTTTATARTTTAKASVTTKTTTAAKQGTASSAAAKAPISKTKPAAPTAVKKPLANEKNIKDATNNKLSASKQAAAVKKNTEAKAAKPTTNETKIIEPLTQEPTVTTTNGHVENGLSNEESSPVEIAYQQVVQALN</sequence>
<dbReference type="SMART" id="SM00332">
    <property type="entry name" value="PP2Cc"/>
    <property type="match status" value="1"/>
</dbReference>
<feature type="compositionally biased region" description="Low complexity" evidence="2">
    <location>
        <begin position="1297"/>
        <end position="1341"/>
    </location>
</feature>
<feature type="compositionally biased region" description="Acidic residues" evidence="2">
    <location>
        <begin position="647"/>
        <end position="659"/>
    </location>
</feature>
<feature type="non-terminal residue" evidence="4">
    <location>
        <position position="1"/>
    </location>
</feature>
<dbReference type="InterPro" id="IPR009818">
    <property type="entry name" value="PAM2_motif"/>
</dbReference>
<feature type="domain" description="PPM-type phosphatase" evidence="3">
    <location>
        <begin position="80"/>
        <end position="340"/>
    </location>
</feature>